<accession>A0A0E9UKB6</accession>
<proteinExistence type="predicted"/>
<dbReference type="AlphaFoldDB" id="A0A0E9UKB6"/>
<organism evidence="1">
    <name type="scientific">Anguilla anguilla</name>
    <name type="common">European freshwater eel</name>
    <name type="synonym">Muraena anguilla</name>
    <dbReference type="NCBI Taxonomy" id="7936"/>
    <lineage>
        <taxon>Eukaryota</taxon>
        <taxon>Metazoa</taxon>
        <taxon>Chordata</taxon>
        <taxon>Craniata</taxon>
        <taxon>Vertebrata</taxon>
        <taxon>Euteleostomi</taxon>
        <taxon>Actinopterygii</taxon>
        <taxon>Neopterygii</taxon>
        <taxon>Teleostei</taxon>
        <taxon>Anguilliformes</taxon>
        <taxon>Anguillidae</taxon>
        <taxon>Anguilla</taxon>
    </lineage>
</organism>
<sequence>MEVSFASIFNSVVVSHIVF</sequence>
<dbReference type="EMBL" id="GBXM01026112">
    <property type="protein sequence ID" value="JAH82465.1"/>
    <property type="molecule type" value="Transcribed_RNA"/>
</dbReference>
<dbReference type="EMBL" id="GBXM01042345">
    <property type="protein sequence ID" value="JAH66232.1"/>
    <property type="molecule type" value="Transcribed_RNA"/>
</dbReference>
<protein>
    <submittedName>
        <fullName evidence="1">Uncharacterized protein</fullName>
    </submittedName>
</protein>
<evidence type="ECO:0000313" key="1">
    <source>
        <dbReference type="EMBL" id="JAH66232.1"/>
    </source>
</evidence>
<reference evidence="1" key="1">
    <citation type="submission" date="2014-11" db="EMBL/GenBank/DDBJ databases">
        <authorList>
            <person name="Amaro Gonzalez C."/>
        </authorList>
    </citation>
    <scope>NUCLEOTIDE SEQUENCE</scope>
</reference>
<reference evidence="1" key="2">
    <citation type="journal article" date="2015" name="Fish Shellfish Immunol.">
        <title>Early steps in the European eel (Anguilla anguilla)-Vibrio vulnificus interaction in the gills: Role of the RtxA13 toxin.</title>
        <authorList>
            <person name="Callol A."/>
            <person name="Pajuelo D."/>
            <person name="Ebbesson L."/>
            <person name="Teles M."/>
            <person name="MacKenzie S."/>
            <person name="Amaro C."/>
        </authorList>
    </citation>
    <scope>NUCLEOTIDE SEQUENCE</scope>
</reference>
<name>A0A0E9UKB6_ANGAN</name>